<dbReference type="EMBL" id="BGZK01000583">
    <property type="protein sequence ID" value="GBP51548.1"/>
    <property type="molecule type" value="Genomic_DNA"/>
</dbReference>
<dbReference type="Proteomes" id="UP000299102">
    <property type="component" value="Unassembled WGS sequence"/>
</dbReference>
<keyword evidence="2" id="KW-1185">Reference proteome</keyword>
<comment type="caution">
    <text evidence="1">The sequence shown here is derived from an EMBL/GenBank/DDBJ whole genome shotgun (WGS) entry which is preliminary data.</text>
</comment>
<organism evidence="1 2">
    <name type="scientific">Eumeta variegata</name>
    <name type="common">Bagworm moth</name>
    <name type="synonym">Eumeta japonica</name>
    <dbReference type="NCBI Taxonomy" id="151549"/>
    <lineage>
        <taxon>Eukaryota</taxon>
        <taxon>Metazoa</taxon>
        <taxon>Ecdysozoa</taxon>
        <taxon>Arthropoda</taxon>
        <taxon>Hexapoda</taxon>
        <taxon>Insecta</taxon>
        <taxon>Pterygota</taxon>
        <taxon>Neoptera</taxon>
        <taxon>Endopterygota</taxon>
        <taxon>Lepidoptera</taxon>
        <taxon>Glossata</taxon>
        <taxon>Ditrysia</taxon>
        <taxon>Tineoidea</taxon>
        <taxon>Psychidae</taxon>
        <taxon>Oiketicinae</taxon>
        <taxon>Eumeta</taxon>
    </lineage>
</organism>
<dbReference type="AlphaFoldDB" id="A0A4C1WJF5"/>
<reference evidence="1 2" key="1">
    <citation type="journal article" date="2019" name="Commun. Biol.">
        <title>The bagworm genome reveals a unique fibroin gene that provides high tensile strength.</title>
        <authorList>
            <person name="Kono N."/>
            <person name="Nakamura H."/>
            <person name="Ohtoshi R."/>
            <person name="Tomita M."/>
            <person name="Numata K."/>
            <person name="Arakawa K."/>
        </authorList>
    </citation>
    <scope>NUCLEOTIDE SEQUENCE [LARGE SCALE GENOMIC DNA]</scope>
</reference>
<gene>
    <name evidence="1" type="ORF">EVAR_34434_1</name>
</gene>
<accession>A0A4C1WJF5</accession>
<name>A0A4C1WJF5_EUMVA</name>
<sequence>MALTKYALQALEVCDLDTVVCGRCLSSTRTHRPMEWKKDRSFRVHARTLGSMINRLLGMSTTIMIEGGSRSGLQSRLQIEPKSFDSKYICNRGRSRSRPESELIVGPGTESRVRSRLKIMVDIVIGRYKDGSIRSMSTRAETQAEASYHTASALKKLQYIQRRWDGRSTRYTYVWKGRNLQRMRFRRPTLPSIDSLSMGCPLPKGRRSSSNSSAVCLSMDDDDYRLSDELQARLLLEN</sequence>
<protein>
    <submittedName>
        <fullName evidence="1">Uncharacterized protein</fullName>
    </submittedName>
</protein>
<proteinExistence type="predicted"/>
<evidence type="ECO:0000313" key="2">
    <source>
        <dbReference type="Proteomes" id="UP000299102"/>
    </source>
</evidence>
<evidence type="ECO:0000313" key="1">
    <source>
        <dbReference type="EMBL" id="GBP51548.1"/>
    </source>
</evidence>